<dbReference type="InterPro" id="IPR013655">
    <property type="entry name" value="PAS_fold_3"/>
</dbReference>
<dbReference type="Pfam" id="PF13426">
    <property type="entry name" value="PAS_9"/>
    <property type="match status" value="1"/>
</dbReference>
<keyword evidence="4" id="KW-0812">Transmembrane</keyword>
<dbReference type="InterPro" id="IPR003661">
    <property type="entry name" value="HisK_dim/P_dom"/>
</dbReference>
<dbReference type="InterPro" id="IPR036097">
    <property type="entry name" value="HisK_dim/P_sf"/>
</dbReference>
<dbReference type="CDD" id="cd00130">
    <property type="entry name" value="PAS"/>
    <property type="match status" value="2"/>
</dbReference>
<dbReference type="EMBL" id="WFKK01000031">
    <property type="protein sequence ID" value="KAB7887599.1"/>
    <property type="molecule type" value="Genomic_DNA"/>
</dbReference>
<dbReference type="InterPro" id="IPR000014">
    <property type="entry name" value="PAS"/>
</dbReference>
<dbReference type="Gene3D" id="2.10.70.100">
    <property type="match status" value="1"/>
</dbReference>
<dbReference type="CDD" id="cd00082">
    <property type="entry name" value="HisKA"/>
    <property type="match status" value="1"/>
</dbReference>
<comment type="catalytic activity">
    <reaction evidence="1">
        <text>ATP + protein L-histidine = ADP + protein N-phospho-L-histidine.</text>
        <dbReference type="EC" id="2.7.13.3"/>
    </reaction>
</comment>
<dbReference type="Gene3D" id="3.30.450.20">
    <property type="entry name" value="PAS domain"/>
    <property type="match status" value="2"/>
</dbReference>
<evidence type="ECO:0000256" key="1">
    <source>
        <dbReference type="ARBA" id="ARBA00000085"/>
    </source>
</evidence>
<accession>A0A6L4WQZ5</accession>
<dbReference type="InterPro" id="IPR036890">
    <property type="entry name" value="HATPase_C_sf"/>
</dbReference>
<dbReference type="Gene3D" id="1.10.287.130">
    <property type="match status" value="1"/>
</dbReference>
<name>A0A6L4WQZ5_9BACT</name>
<dbReference type="SMART" id="SM00388">
    <property type="entry name" value="HisKA"/>
    <property type="match status" value="1"/>
</dbReference>
<dbReference type="SMART" id="SM00387">
    <property type="entry name" value="HATPase_c"/>
    <property type="match status" value="1"/>
</dbReference>
<dbReference type="SUPFAM" id="SSF55874">
    <property type="entry name" value="ATPase domain of HSP90 chaperone/DNA topoisomerase II/histidine kinase"/>
    <property type="match status" value="1"/>
</dbReference>
<dbReference type="PANTHER" id="PTHR43065">
    <property type="entry name" value="SENSOR HISTIDINE KINASE"/>
    <property type="match status" value="1"/>
</dbReference>
<dbReference type="Proteomes" id="UP000472839">
    <property type="component" value="Unassembled WGS sequence"/>
</dbReference>
<dbReference type="Pfam" id="PF00512">
    <property type="entry name" value="HisKA"/>
    <property type="match status" value="1"/>
</dbReference>
<dbReference type="SUPFAM" id="SSF55785">
    <property type="entry name" value="PYP-like sensor domain (PAS domain)"/>
    <property type="match status" value="2"/>
</dbReference>
<evidence type="ECO:0000256" key="3">
    <source>
        <dbReference type="ARBA" id="ARBA00022553"/>
    </source>
</evidence>
<comment type="caution">
    <text evidence="8">The sequence shown here is derived from an EMBL/GenBank/DDBJ whole genome shotgun (WGS) entry which is preliminary data.</text>
</comment>
<evidence type="ECO:0000313" key="9">
    <source>
        <dbReference type="Proteomes" id="UP000472839"/>
    </source>
</evidence>
<dbReference type="Pfam" id="PF00497">
    <property type="entry name" value="SBP_bac_3"/>
    <property type="match status" value="1"/>
</dbReference>
<evidence type="ECO:0000256" key="2">
    <source>
        <dbReference type="ARBA" id="ARBA00012438"/>
    </source>
</evidence>
<evidence type="ECO:0000259" key="7">
    <source>
        <dbReference type="PROSITE" id="PS50113"/>
    </source>
</evidence>
<dbReference type="SUPFAM" id="SSF53850">
    <property type="entry name" value="Periplasmic binding protein-like II"/>
    <property type="match status" value="1"/>
</dbReference>
<feature type="transmembrane region" description="Helical" evidence="4">
    <location>
        <begin position="254"/>
        <end position="274"/>
    </location>
</feature>
<dbReference type="AlphaFoldDB" id="A0A6L4WQZ5"/>
<dbReference type="SMART" id="SM00062">
    <property type="entry name" value="PBPb"/>
    <property type="match status" value="1"/>
</dbReference>
<organism evidence="8 9">
    <name type="scientific">Poseidonibacter ostreae</name>
    <dbReference type="NCBI Taxonomy" id="2654171"/>
    <lineage>
        <taxon>Bacteria</taxon>
        <taxon>Pseudomonadati</taxon>
        <taxon>Campylobacterota</taxon>
        <taxon>Epsilonproteobacteria</taxon>
        <taxon>Campylobacterales</taxon>
        <taxon>Arcobacteraceae</taxon>
        <taxon>Poseidonibacter</taxon>
    </lineage>
</organism>
<dbReference type="Pfam" id="PF08447">
    <property type="entry name" value="PAS_3"/>
    <property type="match status" value="1"/>
</dbReference>
<dbReference type="InterPro" id="IPR035965">
    <property type="entry name" value="PAS-like_dom_sf"/>
</dbReference>
<evidence type="ECO:0000259" key="5">
    <source>
        <dbReference type="PROSITE" id="PS50109"/>
    </source>
</evidence>
<evidence type="ECO:0000259" key="6">
    <source>
        <dbReference type="PROSITE" id="PS50112"/>
    </source>
</evidence>
<dbReference type="InterPro" id="IPR000700">
    <property type="entry name" value="PAS-assoc_C"/>
</dbReference>
<dbReference type="Gene3D" id="3.30.565.10">
    <property type="entry name" value="Histidine kinase-like ATPase, C-terminal domain"/>
    <property type="match status" value="1"/>
</dbReference>
<dbReference type="InterPro" id="IPR001638">
    <property type="entry name" value="Solute-binding_3/MltF_N"/>
</dbReference>
<protein>
    <recommendedName>
        <fullName evidence="2">histidine kinase</fullName>
        <ecNumber evidence="2">2.7.13.3</ecNumber>
    </recommendedName>
</protein>
<dbReference type="Gene3D" id="3.40.190.10">
    <property type="entry name" value="Periplasmic binding protein-like II"/>
    <property type="match status" value="2"/>
</dbReference>
<keyword evidence="4" id="KW-0472">Membrane</keyword>
<dbReference type="InterPro" id="IPR003594">
    <property type="entry name" value="HATPase_dom"/>
</dbReference>
<dbReference type="InterPro" id="IPR001610">
    <property type="entry name" value="PAC"/>
</dbReference>
<feature type="domain" description="PAC" evidence="7">
    <location>
        <begin position="485"/>
        <end position="537"/>
    </location>
</feature>
<proteinExistence type="predicted"/>
<dbReference type="GO" id="GO:0000155">
    <property type="term" value="F:phosphorelay sensor kinase activity"/>
    <property type="evidence" value="ECO:0007669"/>
    <property type="project" value="InterPro"/>
</dbReference>
<dbReference type="PROSITE" id="PS50113">
    <property type="entry name" value="PAC"/>
    <property type="match status" value="2"/>
</dbReference>
<dbReference type="SMART" id="SM00091">
    <property type="entry name" value="PAS"/>
    <property type="match status" value="2"/>
</dbReference>
<evidence type="ECO:0000313" key="8">
    <source>
        <dbReference type="EMBL" id="KAB7887599.1"/>
    </source>
</evidence>
<evidence type="ECO:0000256" key="4">
    <source>
        <dbReference type="SAM" id="Phobius"/>
    </source>
</evidence>
<gene>
    <name evidence="8" type="ORF">GBG19_10570</name>
</gene>
<dbReference type="RefSeq" id="WP_152279776.1">
    <property type="nucleotide sequence ID" value="NZ_WFKK01000031.1"/>
</dbReference>
<reference evidence="8 9" key="1">
    <citation type="submission" date="2019-10" db="EMBL/GenBank/DDBJ databases">
        <title>Poseidonibacter ostreae sp. nov., isolated from the gut of the Ostrea denselamellosa.</title>
        <authorList>
            <person name="Choi A."/>
        </authorList>
    </citation>
    <scope>NUCLEOTIDE SEQUENCE [LARGE SCALE GENOMIC DNA]</scope>
    <source>
        <strain evidence="8 9">SJOD-M-33</strain>
    </source>
</reference>
<dbReference type="PROSITE" id="PS50109">
    <property type="entry name" value="HIS_KIN"/>
    <property type="match status" value="1"/>
</dbReference>
<keyword evidence="4" id="KW-1133">Transmembrane helix</keyword>
<feature type="domain" description="Histidine kinase" evidence="5">
    <location>
        <begin position="550"/>
        <end position="776"/>
    </location>
</feature>
<feature type="domain" description="PAC" evidence="7">
    <location>
        <begin position="362"/>
        <end position="415"/>
    </location>
</feature>
<keyword evidence="3" id="KW-0597">Phosphoprotein</keyword>
<dbReference type="SMART" id="SM00086">
    <property type="entry name" value="PAC"/>
    <property type="match status" value="2"/>
</dbReference>
<sequence>MIKILFILNFFLISLFSSSFDKVYTVAFLKDWKPYYITNNKGELDGYVYELFEEISKKTNLKFEYKIVNTWQEIFELAKNNKIDIVPNIGITKNREELFNFSQPTDTLKIKLFKRKDSYDITKIEDLKTKKLGVLLNNICNVLISKEITDNKIVLFDLSRAISSLTSGELDALCYPDSSLNMKLKELSLENKIVSFEKPLIEVKRGLGLTKENFDLLPLLDEAITDLKVEGTFQTIYSHWFSQKDINTISQSTFYKILIILVIVLIILFIYIYGNNKLKEQYKKQKKLEKKLNSAQEIAKLGHYSYSFNKDLFVCSKQIDEIIGIEENSVKNVDLWIKCIHPDDQQRVALYWASCLNKGVDYKIEYRFINQKTKEIIWVVALGEISRDKNHNPITMFGTIQNIDERKKTEEELTQAMMVFENTNDGILVTDKNTNIINVNKSFEITTGYSLKEVINKKPSMLKTDLNKDSFYKKMWSDLNTKGVWSGEIINKKKDGSNYYEFLTINVIYGINKEVNGYIGIFSDITQQKSDEKMLMTQSKVAAVGEMLGNISHQWRQPLSVISTHATGIKLKLELEANLEKEEICESMENINKQVQYLSKTIDDFRNFFKGDTNDIQEFTLKDAFSKLEQLTKDSLHNNYIKYETEIEDLTLVLNENLFIQALINIYNNAKDAMVDNIENSDDRFLFVETKVVNEKLEILIKDTGYGIPLNIIDKIFEPYFTTKHSSVGTGIGLYMTNQIITKQFNGQIFVSNIEFENNGKILSGAEFRIVLPLEKK</sequence>
<dbReference type="InterPro" id="IPR004358">
    <property type="entry name" value="Sig_transdc_His_kin-like_C"/>
</dbReference>
<dbReference type="InterPro" id="IPR005467">
    <property type="entry name" value="His_kinase_dom"/>
</dbReference>
<feature type="domain" description="PAS" evidence="6">
    <location>
        <begin position="412"/>
        <end position="457"/>
    </location>
</feature>
<dbReference type="EC" id="2.7.13.3" evidence="2"/>
<dbReference type="PROSITE" id="PS50112">
    <property type="entry name" value="PAS"/>
    <property type="match status" value="1"/>
</dbReference>
<dbReference type="SUPFAM" id="SSF47384">
    <property type="entry name" value="Homodimeric domain of signal transducing histidine kinase"/>
    <property type="match status" value="1"/>
</dbReference>
<dbReference type="NCBIfam" id="TIGR00229">
    <property type="entry name" value="sensory_box"/>
    <property type="match status" value="2"/>
</dbReference>
<dbReference type="PRINTS" id="PR00344">
    <property type="entry name" value="BCTRLSENSOR"/>
</dbReference>
<dbReference type="Pfam" id="PF02518">
    <property type="entry name" value="HATPase_c"/>
    <property type="match status" value="1"/>
</dbReference>